<dbReference type="EMBL" id="FR694667">
    <property type="protein sequence ID" value="CBX25538.1"/>
    <property type="molecule type" value="Genomic_DNA"/>
</dbReference>
<gene>
    <name evidence="2" type="primary">dsrAB</name>
</gene>
<proteinExistence type="predicted"/>
<reference evidence="2" key="1">
    <citation type="submission" date="2010-09" db="EMBL/GenBank/DDBJ databases">
        <title>Genetic diversity of sulfate reducing bacteria of Chilika Lake sediments, India through dissimilatory sulfite reductase gene (dsr AB).</title>
        <authorList>
            <person name="Sasi Jyothsna T."/>
            <person name="Rahul K."/>
            <person name="Sasikala C."/>
            <person name="Ramana C.V."/>
        </authorList>
    </citation>
    <scope>NUCLEOTIDE SEQUENCE</scope>
</reference>
<feature type="chain" id="PRO_5003154952" evidence="1">
    <location>
        <begin position="22"/>
        <end position="72"/>
    </location>
</feature>
<keyword evidence="1" id="KW-0732">Signal</keyword>
<feature type="non-terminal residue" evidence="2">
    <location>
        <position position="1"/>
    </location>
</feature>
<protein>
    <submittedName>
        <fullName evidence="2">Sulfite reductase</fullName>
    </submittedName>
</protein>
<accession>E1Y715</accession>
<feature type="signal peptide" evidence="1">
    <location>
        <begin position="1"/>
        <end position="21"/>
    </location>
</feature>
<name>E1Y715_9BACT</name>
<evidence type="ECO:0000313" key="2">
    <source>
        <dbReference type="EMBL" id="CBX25538.1"/>
    </source>
</evidence>
<evidence type="ECO:0000256" key="1">
    <source>
        <dbReference type="SAM" id="SignalP"/>
    </source>
</evidence>
<sequence>THWKQASWACSVMAAALSAVTATSPKCSPAWPFHTMRVAQPAPVLSQQILRDLATYGTCAARPDQPGSTGDI</sequence>
<dbReference type="AlphaFoldDB" id="E1Y715"/>
<organism evidence="2">
    <name type="scientific">uncultured sulfate-reducing bacterium</name>
    <dbReference type="NCBI Taxonomy" id="153939"/>
    <lineage>
        <taxon>Bacteria</taxon>
        <taxon>environmental samples</taxon>
    </lineage>
</organism>
<feature type="non-terminal residue" evidence="2">
    <location>
        <position position="72"/>
    </location>
</feature>